<organism evidence="1 2">
    <name type="scientific">Saccharopolyspora montiporae</name>
    <dbReference type="NCBI Taxonomy" id="2781240"/>
    <lineage>
        <taxon>Bacteria</taxon>
        <taxon>Bacillati</taxon>
        <taxon>Actinomycetota</taxon>
        <taxon>Actinomycetes</taxon>
        <taxon>Pseudonocardiales</taxon>
        <taxon>Pseudonocardiaceae</taxon>
        <taxon>Saccharopolyspora</taxon>
    </lineage>
</organism>
<gene>
    <name evidence="1" type="ORF">IQ251_10120</name>
</gene>
<name>A0A929BB59_9PSEU</name>
<dbReference type="EMBL" id="JADEYC010000015">
    <property type="protein sequence ID" value="MBE9374801.1"/>
    <property type="molecule type" value="Genomic_DNA"/>
</dbReference>
<proteinExistence type="predicted"/>
<reference evidence="1" key="1">
    <citation type="submission" date="2020-10" db="EMBL/GenBank/DDBJ databases">
        <title>Diversity and distribution of actinomycetes associated with coral in the coast of Hainan.</title>
        <authorList>
            <person name="Li F."/>
        </authorList>
    </citation>
    <scope>NUCLEOTIDE SEQUENCE</scope>
    <source>
        <strain evidence="1">HNM0983</strain>
    </source>
</reference>
<protein>
    <submittedName>
        <fullName evidence="1">Uncharacterized protein</fullName>
    </submittedName>
</protein>
<dbReference type="Proteomes" id="UP000598360">
    <property type="component" value="Unassembled WGS sequence"/>
</dbReference>
<evidence type="ECO:0000313" key="1">
    <source>
        <dbReference type="EMBL" id="MBE9374801.1"/>
    </source>
</evidence>
<comment type="caution">
    <text evidence="1">The sequence shown here is derived from an EMBL/GenBank/DDBJ whole genome shotgun (WGS) entry which is preliminary data.</text>
</comment>
<accession>A0A929BB59</accession>
<sequence length="134" mass="14301">MTALPVIALVSGCSSAPTDSDAREAAVQYFAENTTAARSGPQQQARFFTATQHPDFADRVCDLGSTTVEFDPALSTLRPDPEFTTAGQVPRGSVWVVAVEVTIREQGRITAHQIGSQHLVLLRGEARGFAPCLS</sequence>
<dbReference type="AlphaFoldDB" id="A0A929BB59"/>
<evidence type="ECO:0000313" key="2">
    <source>
        <dbReference type="Proteomes" id="UP000598360"/>
    </source>
</evidence>
<keyword evidence="2" id="KW-1185">Reference proteome</keyword>